<gene>
    <name evidence="3" type="ORF">FRT59_19180</name>
    <name evidence="2" type="ORF">JJD71_00530</name>
</gene>
<sequence>MDISDATFPLVDVTNKFTYVIGNNGVGKSRMLEFNAKYLSASHDVVVISYGLTDRFRFGKTTRREKQGSYTYLGSRTVGNASHLTALSANAVLHYVKSLANGGSVVLLEFLERLGFDPILYIEPRATKRKSFKAAGFSSSVLNHEFVEKFSSIFDDPARPFELVIGKDGGTIAFSGLSSGEQNIISTVLKITSQIKNDVVFILDEPQISLHVEWQLAWPALIHDVIACANNCRLIVATHSPVLISSAILEGGACFNMEKYKALRVITKDEINVEALMLKEFHTYTPKNKALFESFARILGMAIDHVNDRAYSKADIKDQAARLSQHMRKVSATDASQLEVDNAALEFEGAIAEILNRHSKVSLSYDA</sequence>
<keyword evidence="5" id="KW-1185">Reference proteome</keyword>
<name>A0A5P1DEY6_9PSED</name>
<reference evidence="3 4" key="1">
    <citation type="submission" date="2019-08" db="EMBL/GenBank/DDBJ databases">
        <title>Pseudomonas haemolytica sp. nov. isolated from raw milk and skim milk concentrate.</title>
        <authorList>
            <person name="Hofmann K."/>
            <person name="Huptas C."/>
            <person name="Doll E."/>
            <person name="Scherer S."/>
            <person name="Wenning M."/>
        </authorList>
    </citation>
    <scope>NUCLEOTIDE SEQUENCE [LARGE SCALE GENOMIC DNA]</scope>
    <source>
        <strain evidence="3 4">DSM 108987</strain>
    </source>
</reference>
<protein>
    <submittedName>
        <fullName evidence="3">ATP-binding protein</fullName>
    </submittedName>
</protein>
<dbReference type="OrthoDB" id="9815944at2"/>
<evidence type="ECO:0000313" key="4">
    <source>
        <dbReference type="Proteomes" id="UP000408764"/>
    </source>
</evidence>
<dbReference type="InterPro" id="IPR051396">
    <property type="entry name" value="Bact_Antivir_Def_Nuclease"/>
</dbReference>
<dbReference type="SUPFAM" id="SSF52540">
    <property type="entry name" value="P-loop containing nucleoside triphosphate hydrolases"/>
    <property type="match status" value="1"/>
</dbReference>
<reference evidence="2 5" key="2">
    <citation type="submission" date="2021-01" db="EMBL/GenBank/DDBJ databases">
        <title>Antibiotic resistance and phylogeny of Pseudomonas spp. isolated over three decades from chicken meat in the Norwegian food chain.</title>
        <authorList>
            <person name="Moen B."/>
        </authorList>
    </citation>
    <scope>NUCLEOTIDE SEQUENCE [LARGE SCALE GENOMIC DNA]</scope>
    <source>
        <strain evidence="2 5">MF6766</strain>
    </source>
</reference>
<organism evidence="3 4">
    <name type="scientific">Pseudomonas haemolytica</name>
    <dbReference type="NCBI Taxonomy" id="2600065"/>
    <lineage>
        <taxon>Bacteria</taxon>
        <taxon>Pseudomonadati</taxon>
        <taxon>Pseudomonadota</taxon>
        <taxon>Gammaproteobacteria</taxon>
        <taxon>Pseudomonadales</taxon>
        <taxon>Pseudomonadaceae</taxon>
        <taxon>Pseudomonas</taxon>
    </lineage>
</organism>
<dbReference type="Pfam" id="PF13304">
    <property type="entry name" value="AAA_21"/>
    <property type="match status" value="1"/>
</dbReference>
<dbReference type="PANTHER" id="PTHR43581">
    <property type="entry name" value="ATP/GTP PHOSPHATASE"/>
    <property type="match status" value="1"/>
</dbReference>
<keyword evidence="3" id="KW-0547">Nucleotide-binding</keyword>
<dbReference type="Gene3D" id="3.40.50.300">
    <property type="entry name" value="P-loop containing nucleotide triphosphate hydrolases"/>
    <property type="match status" value="1"/>
</dbReference>
<evidence type="ECO:0000313" key="2">
    <source>
        <dbReference type="EMBL" id="MBK3457547.1"/>
    </source>
</evidence>
<dbReference type="GO" id="GO:0005524">
    <property type="term" value="F:ATP binding"/>
    <property type="evidence" value="ECO:0007669"/>
    <property type="project" value="UniProtKB-KW"/>
</dbReference>
<feature type="domain" description="ATPase AAA-type core" evidence="1">
    <location>
        <begin position="130"/>
        <end position="245"/>
    </location>
</feature>
<proteinExistence type="predicted"/>
<dbReference type="GO" id="GO:0016887">
    <property type="term" value="F:ATP hydrolysis activity"/>
    <property type="evidence" value="ECO:0007669"/>
    <property type="project" value="InterPro"/>
</dbReference>
<dbReference type="AlphaFoldDB" id="A0A5P1DEY6"/>
<dbReference type="EMBL" id="VOIW01000005">
    <property type="protein sequence ID" value="MRJ39077.1"/>
    <property type="molecule type" value="Genomic_DNA"/>
</dbReference>
<dbReference type="InterPro" id="IPR003959">
    <property type="entry name" value="ATPase_AAA_core"/>
</dbReference>
<dbReference type="EMBL" id="JAENSR010000001">
    <property type="protein sequence ID" value="MBK3457547.1"/>
    <property type="molecule type" value="Genomic_DNA"/>
</dbReference>
<dbReference type="PANTHER" id="PTHR43581:SF3">
    <property type="entry name" value="AAA+ ATPASE DOMAIN-CONTAINING PROTEIN"/>
    <property type="match status" value="1"/>
</dbReference>
<evidence type="ECO:0000313" key="3">
    <source>
        <dbReference type="EMBL" id="MRJ39077.1"/>
    </source>
</evidence>
<comment type="caution">
    <text evidence="3">The sequence shown here is derived from an EMBL/GenBank/DDBJ whole genome shotgun (WGS) entry which is preliminary data.</text>
</comment>
<evidence type="ECO:0000259" key="1">
    <source>
        <dbReference type="Pfam" id="PF13304"/>
    </source>
</evidence>
<accession>A0A5P1DEY6</accession>
<dbReference type="Proteomes" id="UP000620382">
    <property type="component" value="Unassembled WGS sequence"/>
</dbReference>
<keyword evidence="3" id="KW-0067">ATP-binding</keyword>
<dbReference type="InterPro" id="IPR027417">
    <property type="entry name" value="P-loop_NTPase"/>
</dbReference>
<evidence type="ECO:0000313" key="5">
    <source>
        <dbReference type="Proteomes" id="UP000620382"/>
    </source>
</evidence>
<dbReference type="Proteomes" id="UP000408764">
    <property type="component" value="Unassembled WGS sequence"/>
</dbReference>
<dbReference type="RefSeq" id="WP_153871994.1">
    <property type="nucleotide sequence ID" value="NZ_JAEKCT010000005.1"/>
</dbReference>